<evidence type="ECO:0000313" key="2">
    <source>
        <dbReference type="EMBL" id="MBB4063680.1"/>
    </source>
</evidence>
<evidence type="ECO:0000259" key="1">
    <source>
        <dbReference type="Pfam" id="PF04233"/>
    </source>
</evidence>
<comment type="caution">
    <text evidence="2">The sequence shown here is derived from an EMBL/GenBank/DDBJ whole genome shotgun (WGS) entry which is preliminary data.</text>
</comment>
<dbReference type="InterPro" id="IPR006528">
    <property type="entry name" value="Phage_head_morphogenesis_dom"/>
</dbReference>
<dbReference type="Proteomes" id="UP000528286">
    <property type="component" value="Unassembled WGS sequence"/>
</dbReference>
<reference evidence="2 3" key="1">
    <citation type="submission" date="2020-08" db="EMBL/GenBank/DDBJ databases">
        <title>Genomic Encyclopedia of Type Strains, Phase IV (KMG-IV): sequencing the most valuable type-strain genomes for metagenomic binning, comparative biology and taxonomic classification.</title>
        <authorList>
            <person name="Goeker M."/>
        </authorList>
    </citation>
    <scope>NUCLEOTIDE SEQUENCE [LARGE SCALE GENOMIC DNA]</scope>
    <source>
        <strain evidence="2 3">DSM 29853</strain>
    </source>
</reference>
<keyword evidence="3" id="KW-1185">Reference proteome</keyword>
<gene>
    <name evidence="2" type="ORF">GGR23_000841</name>
</gene>
<dbReference type="NCBIfam" id="TIGR01641">
    <property type="entry name" value="phageSPP1_gp7"/>
    <property type="match status" value="1"/>
</dbReference>
<organism evidence="2 3">
    <name type="scientific">Gellertiella hungarica</name>
    <dbReference type="NCBI Taxonomy" id="1572859"/>
    <lineage>
        <taxon>Bacteria</taxon>
        <taxon>Pseudomonadati</taxon>
        <taxon>Pseudomonadota</taxon>
        <taxon>Alphaproteobacteria</taxon>
        <taxon>Hyphomicrobiales</taxon>
        <taxon>Rhizobiaceae</taxon>
        <taxon>Gellertiella</taxon>
    </lineage>
</organism>
<feature type="domain" description="Phage head morphogenesis" evidence="1">
    <location>
        <begin position="136"/>
        <end position="242"/>
    </location>
</feature>
<dbReference type="Pfam" id="PF04233">
    <property type="entry name" value="Phage_Mu_F"/>
    <property type="match status" value="1"/>
</dbReference>
<dbReference type="EMBL" id="JACIEZ010000001">
    <property type="protein sequence ID" value="MBB4063680.1"/>
    <property type="molecule type" value="Genomic_DNA"/>
</dbReference>
<dbReference type="RefSeq" id="WP_183364849.1">
    <property type="nucleotide sequence ID" value="NZ_JACIEZ010000001.1"/>
</dbReference>
<protein>
    <submittedName>
        <fullName evidence="2">SPP1 gp7 family putative phage head morphogenesis protein</fullName>
    </submittedName>
</protein>
<evidence type="ECO:0000313" key="3">
    <source>
        <dbReference type="Proteomes" id="UP000528286"/>
    </source>
</evidence>
<sequence length="249" mass="27772">MTDYDIRKLVRRGKGTQITLPGIEESAGGKAAYLKALRKMLRELGGAARQARGRFDLESLARLALSLVSTAEQTVNRILNLEAQRHTDTFVNSARRALGIDLSGVVRQEDLAEFLRLVAARNASLIKNLSDDTVKRVEQAVYDNLIAGNSRETLRRALTDQLGIADSRAKLIAQDQMAKLNSELNEFRHKQAGINEYVWTTSRDERVRARHRALEGKVYRYGEPTGAEDGLAPGRPIRCRCIAKAVVQF</sequence>
<accession>A0A7W6NIT7</accession>
<name>A0A7W6NIT7_9HYPH</name>
<proteinExistence type="predicted"/>
<dbReference type="AlphaFoldDB" id="A0A7W6NIT7"/>